<dbReference type="PANTHER" id="PTHR46910">
    <property type="entry name" value="TRANSCRIPTION FACTOR PDR1"/>
    <property type="match status" value="1"/>
</dbReference>
<feature type="compositionally biased region" description="Polar residues" evidence="4">
    <location>
        <begin position="609"/>
        <end position="618"/>
    </location>
</feature>
<evidence type="ECO:0000256" key="2">
    <source>
        <dbReference type="ARBA" id="ARBA00023163"/>
    </source>
</evidence>
<name>A0A7R7WMD5_ASPKA</name>
<keyword evidence="3" id="KW-0539">Nucleus</keyword>
<proteinExistence type="predicted"/>
<gene>
    <name evidence="6" type="ORF">AKAW2_81387S</name>
</gene>
<dbReference type="GO" id="GO:0008270">
    <property type="term" value="F:zinc ion binding"/>
    <property type="evidence" value="ECO:0007669"/>
    <property type="project" value="InterPro"/>
</dbReference>
<dbReference type="AlphaFoldDB" id="A0A7R7WMD5"/>
<evidence type="ECO:0000256" key="4">
    <source>
        <dbReference type="SAM" id="MobiDB-lite"/>
    </source>
</evidence>
<dbReference type="GO" id="GO:0006351">
    <property type="term" value="P:DNA-templated transcription"/>
    <property type="evidence" value="ECO:0007669"/>
    <property type="project" value="InterPro"/>
</dbReference>
<evidence type="ECO:0000313" key="7">
    <source>
        <dbReference type="Proteomes" id="UP000661280"/>
    </source>
</evidence>
<dbReference type="CDD" id="cd12148">
    <property type="entry name" value="fungal_TF_MHR"/>
    <property type="match status" value="1"/>
</dbReference>
<dbReference type="InterPro" id="IPR050987">
    <property type="entry name" value="AtrR-like"/>
</dbReference>
<keyword evidence="1" id="KW-0805">Transcription regulation</keyword>
<dbReference type="Proteomes" id="UP000661280">
    <property type="component" value="Chromosome 8"/>
</dbReference>
<dbReference type="RefSeq" id="XP_041549348.1">
    <property type="nucleotide sequence ID" value="XM_041682513.1"/>
</dbReference>
<dbReference type="GeneID" id="64966907"/>
<organism evidence="6 7">
    <name type="scientific">Aspergillus kawachii</name>
    <name type="common">White koji mold</name>
    <name type="synonym">Aspergillus awamori var. kawachi</name>
    <dbReference type="NCBI Taxonomy" id="1069201"/>
    <lineage>
        <taxon>Eukaryota</taxon>
        <taxon>Fungi</taxon>
        <taxon>Dikarya</taxon>
        <taxon>Ascomycota</taxon>
        <taxon>Pezizomycotina</taxon>
        <taxon>Eurotiomycetes</taxon>
        <taxon>Eurotiomycetidae</taxon>
        <taxon>Eurotiales</taxon>
        <taxon>Aspergillaceae</taxon>
        <taxon>Aspergillus</taxon>
        <taxon>Aspergillus subgen. Circumdati</taxon>
    </lineage>
</organism>
<reference evidence="6" key="1">
    <citation type="submission" date="2021-01" db="EMBL/GenBank/DDBJ databases">
        <authorList>
            <consortium name="Aspergillus luchuensis mut. kawachii IFO 4304 genome sequencing consortium"/>
            <person name="Kazuki M."/>
            <person name="Futagami T."/>
        </authorList>
    </citation>
    <scope>NUCLEOTIDE SEQUENCE</scope>
    <source>
        <strain evidence="6">IFO 4308</strain>
    </source>
</reference>
<accession>A0A7R7WMD5</accession>
<dbReference type="InterPro" id="IPR007219">
    <property type="entry name" value="XnlR_reg_dom"/>
</dbReference>
<dbReference type="SMART" id="SM00906">
    <property type="entry name" value="Fungal_trans"/>
    <property type="match status" value="1"/>
</dbReference>
<dbReference type="GO" id="GO:0003700">
    <property type="term" value="F:DNA-binding transcription factor activity"/>
    <property type="evidence" value="ECO:0007669"/>
    <property type="project" value="InterPro"/>
</dbReference>
<protein>
    <recommendedName>
        <fullName evidence="5">Xylanolytic transcriptional activator regulatory domain-containing protein</fullName>
    </recommendedName>
</protein>
<evidence type="ECO:0000259" key="5">
    <source>
        <dbReference type="SMART" id="SM00906"/>
    </source>
</evidence>
<reference evidence="6" key="2">
    <citation type="submission" date="2021-02" db="EMBL/GenBank/DDBJ databases">
        <title>Aspergillus luchuensis mut. kawachii IFO 4304 genome sequence.</title>
        <authorList>
            <person name="Mori K."/>
            <person name="Kadooka C."/>
            <person name="Goto M."/>
            <person name="Futagami T."/>
        </authorList>
    </citation>
    <scope>NUCLEOTIDE SEQUENCE</scope>
    <source>
        <strain evidence="6">IFO 4308</strain>
    </source>
</reference>
<feature type="region of interest" description="Disordered" evidence="4">
    <location>
        <begin position="598"/>
        <end position="618"/>
    </location>
</feature>
<dbReference type="EMBL" id="AP024432">
    <property type="protein sequence ID" value="BCS05586.1"/>
    <property type="molecule type" value="Genomic_DNA"/>
</dbReference>
<evidence type="ECO:0000313" key="6">
    <source>
        <dbReference type="EMBL" id="BCS05586.1"/>
    </source>
</evidence>
<evidence type="ECO:0000256" key="1">
    <source>
        <dbReference type="ARBA" id="ARBA00023015"/>
    </source>
</evidence>
<keyword evidence="7" id="KW-1185">Reference proteome</keyword>
<sequence>MGLQCETVRPCILCRHAGRKCETTDRRAYRRRQGLRTLRVPSVENQSPGTAEACNPSHGPTLPGSNVTYSEGTQLGETTSSIDFAQRIFDEEETGRVLTAATLPGDVAASNPNLGDNMWRLQKIKLPSPKIMLTLIDAYFHRMQWFILLFVEPEFRKCAQRIIPHDQWHRRDLGACMAVLAVAAIGLQSVLLDREWPGHELLRMHSIDPQVLLDGLISEIRVHLLDLLEDCPIEAVQVPMLLSCYYVFHKPRLAWTVLGMSVRAAYALDIQHPKLTDTDPVMDEIKTRCWNHLIVADTFTTMVYGRALSIDYAEVRQLRVVDDLTIPSPLLNLFPEMASNSNSGRSKFHIMKAEIYRVVRETLLQFRRLRFGPMMEDKELQTVASITQESDGNLRLWRQRVPRMFDYNFWSSGGWEDITQALQTSDVLVKEQAETIFLQAAILQLTYDSALIHIHRALLERRVRTTCKPLIEAINKSLVAATTAALRISRIPVHKFQNSFAGSFVSMQQFTAGAILCLQPSLLPFSQAAFDAKAGVMRIIRASRAISYHNRIAKHIEELLTELLRVVNEREMSRALVDDPSDGMADNKMFMWLNPATSRQRRREHDPDNQASSLPIASATTEELVEPDVWDCGINADFPSDGTYISPVDFPSESILEQLDSTFGAFGELMFNMTPEDQNNIWNWGRTFP</sequence>
<dbReference type="GO" id="GO:0003677">
    <property type="term" value="F:DNA binding"/>
    <property type="evidence" value="ECO:0007669"/>
    <property type="project" value="InterPro"/>
</dbReference>
<feature type="domain" description="Xylanolytic transcriptional activator regulatory" evidence="5">
    <location>
        <begin position="254"/>
        <end position="325"/>
    </location>
</feature>
<dbReference type="PANTHER" id="PTHR46910:SF17">
    <property type="entry name" value="SCFA-RELATED"/>
    <property type="match status" value="1"/>
</dbReference>
<evidence type="ECO:0000256" key="3">
    <source>
        <dbReference type="ARBA" id="ARBA00023242"/>
    </source>
</evidence>
<dbReference type="KEGG" id="aluc:AKAW2_81387S"/>
<keyword evidence="2" id="KW-0804">Transcription</keyword>
<dbReference type="OrthoDB" id="3266505at2759"/>